<keyword evidence="4" id="KW-1185">Reference proteome</keyword>
<feature type="domain" description="DUF4081" evidence="2">
    <location>
        <begin position="12"/>
        <end position="91"/>
    </location>
</feature>
<proteinExistence type="predicted"/>
<protein>
    <recommendedName>
        <fullName evidence="2">DUF4081 domain-containing protein</fullName>
    </recommendedName>
</protein>
<evidence type="ECO:0000313" key="4">
    <source>
        <dbReference type="Proteomes" id="UP001321421"/>
    </source>
</evidence>
<dbReference type="RefSeq" id="WP_289230970.1">
    <property type="nucleotide sequence ID" value="NZ_AP027735.1"/>
</dbReference>
<evidence type="ECO:0000259" key="2">
    <source>
        <dbReference type="Pfam" id="PF13312"/>
    </source>
</evidence>
<feature type="region of interest" description="Disordered" evidence="1">
    <location>
        <begin position="90"/>
        <end position="142"/>
    </location>
</feature>
<dbReference type="InterPro" id="IPR025289">
    <property type="entry name" value="DUF4081"/>
</dbReference>
<dbReference type="EMBL" id="AP027735">
    <property type="protein sequence ID" value="BDZ58605.1"/>
    <property type="molecule type" value="Genomic_DNA"/>
</dbReference>
<accession>A0ABM8HCB5</accession>
<dbReference type="Pfam" id="PF13312">
    <property type="entry name" value="DUF4081"/>
    <property type="match status" value="1"/>
</dbReference>
<dbReference type="Proteomes" id="UP001321421">
    <property type="component" value="Chromosome"/>
</dbReference>
<feature type="compositionally biased region" description="Low complexity" evidence="1">
    <location>
        <begin position="101"/>
        <end position="113"/>
    </location>
</feature>
<organism evidence="3 4">
    <name type="scientific">Barrientosiimonas endolithica</name>
    <dbReference type="NCBI Taxonomy" id="1535208"/>
    <lineage>
        <taxon>Bacteria</taxon>
        <taxon>Bacillati</taxon>
        <taxon>Actinomycetota</taxon>
        <taxon>Actinomycetes</taxon>
        <taxon>Micrococcales</taxon>
        <taxon>Dermacoccaceae</taxon>
        <taxon>Barrientosiimonas</taxon>
    </lineage>
</organism>
<gene>
    <name evidence="3" type="ORF">GCM10025872_22620</name>
</gene>
<name>A0ABM8HCB5_9MICO</name>
<evidence type="ECO:0000256" key="1">
    <source>
        <dbReference type="SAM" id="MobiDB-lite"/>
    </source>
</evidence>
<feature type="compositionally biased region" description="Low complexity" evidence="1">
    <location>
        <begin position="126"/>
        <end position="142"/>
    </location>
</feature>
<evidence type="ECO:0000313" key="3">
    <source>
        <dbReference type="EMBL" id="BDZ58605.1"/>
    </source>
</evidence>
<reference evidence="4" key="1">
    <citation type="journal article" date="2019" name="Int. J. Syst. Evol. Microbiol.">
        <title>The Global Catalogue of Microorganisms (GCM) 10K type strain sequencing project: providing services to taxonomists for standard genome sequencing and annotation.</title>
        <authorList>
            <consortium name="The Broad Institute Genomics Platform"/>
            <consortium name="The Broad Institute Genome Sequencing Center for Infectious Disease"/>
            <person name="Wu L."/>
            <person name="Ma J."/>
        </authorList>
    </citation>
    <scope>NUCLEOTIDE SEQUENCE [LARGE SCALE GENOMIC DNA]</scope>
    <source>
        <strain evidence="4">NBRC 110608</strain>
    </source>
</reference>
<sequence length="142" mass="15565">MSPGSAVGIDDDDGGLRSLCWTSANVVPIECDEVALDLFAGRLRRQRRRSSSIFGLADQVLPLWARLQRHWGQPRSFRPDQPMLAVSTLPSEAGLERHPGSASPAPTSSTWCCPPRPRCSPRRSATRPTSAATATTARSWRR</sequence>